<organism evidence="4 5">
    <name type="scientific">Neisseria macacae ATCC 33926</name>
    <dbReference type="NCBI Taxonomy" id="997348"/>
    <lineage>
        <taxon>Bacteria</taxon>
        <taxon>Pseudomonadati</taxon>
        <taxon>Pseudomonadota</taxon>
        <taxon>Betaproteobacteria</taxon>
        <taxon>Neisseriales</taxon>
        <taxon>Neisseriaceae</taxon>
        <taxon>Neisseria</taxon>
    </lineage>
</organism>
<feature type="domain" description="Solute-binding protein family 5" evidence="3">
    <location>
        <begin position="138"/>
        <end position="542"/>
    </location>
</feature>
<dbReference type="SUPFAM" id="SSF53850">
    <property type="entry name" value="Periplasmic binding protein-like II"/>
    <property type="match status" value="1"/>
</dbReference>
<accession>A0AA36UHJ3</accession>
<evidence type="ECO:0000256" key="2">
    <source>
        <dbReference type="SAM" id="Phobius"/>
    </source>
</evidence>
<dbReference type="PIRSF" id="PIRSF002741">
    <property type="entry name" value="MppA"/>
    <property type="match status" value="1"/>
</dbReference>
<dbReference type="CDD" id="cd08497">
    <property type="entry name" value="MbnE-like"/>
    <property type="match status" value="1"/>
</dbReference>
<dbReference type="Proteomes" id="UP000004982">
    <property type="component" value="Unassembled WGS sequence"/>
</dbReference>
<evidence type="ECO:0000256" key="1">
    <source>
        <dbReference type="ARBA" id="ARBA00022729"/>
    </source>
</evidence>
<reference evidence="4 5" key="1">
    <citation type="submission" date="2011-05" db="EMBL/GenBank/DDBJ databases">
        <authorList>
            <person name="Muzny D."/>
            <person name="Qin X."/>
            <person name="Deng J."/>
            <person name="Jiang H."/>
            <person name="Liu Y."/>
            <person name="Qu J."/>
            <person name="Song X.-Z."/>
            <person name="Zhang L."/>
            <person name="Thornton R."/>
            <person name="Coyle M."/>
            <person name="Francisco L."/>
            <person name="Jackson L."/>
            <person name="Javaid M."/>
            <person name="Korchina V."/>
            <person name="Kovar C."/>
            <person name="Mata R."/>
            <person name="Mathew T."/>
            <person name="Ngo R."/>
            <person name="Nguyen L."/>
            <person name="Nguyen N."/>
            <person name="Okwuonu G."/>
            <person name="Ongeri F."/>
            <person name="Pham C."/>
            <person name="Simmons D."/>
            <person name="Wilczek-Boney K."/>
            <person name="Hale W."/>
            <person name="Jakkamsetti A."/>
            <person name="Pham P."/>
            <person name="Ruth R."/>
            <person name="San Lucas F."/>
            <person name="Warren J."/>
            <person name="Zhang J."/>
            <person name="Zhao Z."/>
            <person name="Zhou C."/>
            <person name="Zhu D."/>
            <person name="Lee S."/>
            <person name="Bess C."/>
            <person name="Blankenburg K."/>
            <person name="Forbes L."/>
            <person name="Fu Q."/>
            <person name="Gubbala S."/>
            <person name="Hirani K."/>
            <person name="Jayaseelan J.C."/>
            <person name="Lara F."/>
            <person name="Munidasa M."/>
            <person name="Palculict T."/>
            <person name="Patil S."/>
            <person name="Pu L.-L."/>
            <person name="Saada N."/>
            <person name="Tang L."/>
            <person name="Weissenberger G."/>
            <person name="Zhu Y."/>
            <person name="Hemphill L."/>
            <person name="Shang Y."/>
            <person name="Youmans B."/>
            <person name="Ayvaz T."/>
            <person name="Ross M."/>
            <person name="Santibanez J."/>
            <person name="Aqrawi P."/>
            <person name="Gross S."/>
            <person name="Joshi V."/>
            <person name="Fowler G."/>
            <person name="Nazareth L."/>
            <person name="Reid J."/>
            <person name="Worley K."/>
            <person name="Petrosino J."/>
            <person name="Highlander S."/>
            <person name="Gibbs R."/>
        </authorList>
    </citation>
    <scope>NUCLEOTIDE SEQUENCE [LARGE SCALE GENOMIC DNA]</scope>
    <source>
        <strain evidence="4 5">ATCC 33926</strain>
    </source>
</reference>
<dbReference type="GO" id="GO:0030288">
    <property type="term" value="C:outer membrane-bounded periplasmic space"/>
    <property type="evidence" value="ECO:0007669"/>
    <property type="project" value="TreeGrafter"/>
</dbReference>
<dbReference type="Gene3D" id="3.10.105.10">
    <property type="entry name" value="Dipeptide-binding Protein, Domain 3"/>
    <property type="match status" value="1"/>
</dbReference>
<feature type="transmembrane region" description="Helical" evidence="2">
    <location>
        <begin position="48"/>
        <end position="67"/>
    </location>
</feature>
<dbReference type="GO" id="GO:0043190">
    <property type="term" value="C:ATP-binding cassette (ABC) transporter complex"/>
    <property type="evidence" value="ECO:0007669"/>
    <property type="project" value="InterPro"/>
</dbReference>
<gene>
    <name evidence="4" type="primary">yejA</name>
    <name evidence="4" type="ORF">HMPREF9418_2338</name>
</gene>
<comment type="caution">
    <text evidence="4">The sequence shown here is derived from an EMBL/GenBank/DDBJ whole genome shotgun (WGS) entry which is preliminary data.</text>
</comment>
<evidence type="ECO:0000313" key="5">
    <source>
        <dbReference type="Proteomes" id="UP000004982"/>
    </source>
</evidence>
<keyword evidence="2" id="KW-0812">Transmembrane</keyword>
<dbReference type="AlphaFoldDB" id="A0AA36UHJ3"/>
<sequence length="635" mass="72431">MTRRRKTGSSLLEDFETHKRSSENGFQTTFCYNRTSSSRSVWKLMKTLVLLLLSFSTATAFAAYGLGLGQAPKYPADFRAYEYVNPDAPKGGVFSLPIQGGFDTFNPFTLKGDKEAGVLNLTVDMLTDNSWDEPFSMYGLLAEDFSLAEDGLSATFRLNPKAKFHNGDPVLAKDVAASFRLLTQDKAANPFYRIYWSDVAKVETPDDRTVVFRFKQRNAELHMALGQLPVFSHKSYPEGLEKGANKMPIGSGPYRFVKADIGRMSEYARDKNYWAQNLPTRKGRYNFDTVRFKYFKDDSVRLEGLKAGQYDFVYENIARKWARGYSDEMLAKRGMGKHEWIQKSDAGMQGFVMNLRRAPFDNILVRQAMVESFDFESINARIFYGAYRRSNSFFTNSEMAATGKPQGAELKLLQSLGNTLDPAVLNQPVPEPPQTDPKTGIRPNLLKARALLEKAGYRYKNGKLTDSQGKPLTFEFLTASKTYERITAKWQRDLAKIGVTMNIRVTDPALYQRRLNDFDFDMTITVYANSESPGNEQYDYFGCEAAKIPGSRNLAGVCRPEVEKLLKHFGSFTNREELKTTSRALDRTIRHQYIIVPAWYADRYRVVYRNNLGIPQQLPKYYDPVFFSLSSGWWK</sequence>
<dbReference type="Gene3D" id="3.40.190.10">
    <property type="entry name" value="Periplasmic binding protein-like II"/>
    <property type="match status" value="1"/>
</dbReference>
<dbReference type="GO" id="GO:0042884">
    <property type="term" value="P:microcin transport"/>
    <property type="evidence" value="ECO:0007669"/>
    <property type="project" value="TreeGrafter"/>
</dbReference>
<dbReference type="InterPro" id="IPR039424">
    <property type="entry name" value="SBP_5"/>
</dbReference>
<evidence type="ECO:0000259" key="3">
    <source>
        <dbReference type="Pfam" id="PF00496"/>
    </source>
</evidence>
<dbReference type="PANTHER" id="PTHR30290">
    <property type="entry name" value="PERIPLASMIC BINDING COMPONENT OF ABC TRANSPORTER"/>
    <property type="match status" value="1"/>
</dbReference>
<dbReference type="InterPro" id="IPR000914">
    <property type="entry name" value="SBP_5_dom"/>
</dbReference>
<keyword evidence="2" id="KW-1133">Transmembrane helix</keyword>
<dbReference type="PANTHER" id="PTHR30290:SF64">
    <property type="entry name" value="ABC TRANSPORTER PERIPLASMIC BINDING PROTEIN"/>
    <property type="match status" value="1"/>
</dbReference>
<dbReference type="GO" id="GO:1904680">
    <property type="term" value="F:peptide transmembrane transporter activity"/>
    <property type="evidence" value="ECO:0007669"/>
    <property type="project" value="TreeGrafter"/>
</dbReference>
<keyword evidence="1" id="KW-0732">Signal</keyword>
<dbReference type="InterPro" id="IPR030678">
    <property type="entry name" value="Peptide/Ni-bd"/>
</dbReference>
<evidence type="ECO:0000313" key="4">
    <source>
        <dbReference type="EMBL" id="EGQ75671.1"/>
    </source>
</evidence>
<dbReference type="EMBL" id="AFQE01000115">
    <property type="protein sequence ID" value="EGQ75671.1"/>
    <property type="molecule type" value="Genomic_DNA"/>
</dbReference>
<dbReference type="Pfam" id="PF00496">
    <property type="entry name" value="SBP_bac_5"/>
    <property type="match status" value="1"/>
</dbReference>
<dbReference type="GO" id="GO:0015833">
    <property type="term" value="P:peptide transport"/>
    <property type="evidence" value="ECO:0007669"/>
    <property type="project" value="TreeGrafter"/>
</dbReference>
<keyword evidence="2" id="KW-0472">Membrane</keyword>
<name>A0AA36UHJ3_9NEIS</name>
<proteinExistence type="predicted"/>
<protein>
    <submittedName>
        <fullName evidence="4">Oligopeptide/dipeptide ABC superfamily ATP binding cassette transporter, binding protein</fullName>
    </submittedName>
</protein>